<protein>
    <submittedName>
        <fullName evidence="2">Uncharacterized protein</fullName>
    </submittedName>
</protein>
<evidence type="ECO:0000313" key="2">
    <source>
        <dbReference type="EMBL" id="AZS73666.1"/>
    </source>
</evidence>
<organism evidence="2 3">
    <name type="scientific">Streptomyces lydicus</name>
    <dbReference type="NCBI Taxonomy" id="47763"/>
    <lineage>
        <taxon>Bacteria</taxon>
        <taxon>Bacillati</taxon>
        <taxon>Actinomycetota</taxon>
        <taxon>Actinomycetes</taxon>
        <taxon>Kitasatosporales</taxon>
        <taxon>Streptomycetaceae</taxon>
        <taxon>Streptomyces</taxon>
    </lineage>
</organism>
<dbReference type="Proteomes" id="UP000275579">
    <property type="component" value="Chromosome"/>
</dbReference>
<proteinExistence type="predicted"/>
<feature type="compositionally biased region" description="Low complexity" evidence="1">
    <location>
        <begin position="230"/>
        <end position="239"/>
    </location>
</feature>
<feature type="region of interest" description="Disordered" evidence="1">
    <location>
        <begin position="204"/>
        <end position="239"/>
    </location>
</feature>
<feature type="compositionally biased region" description="Gly residues" evidence="1">
    <location>
        <begin position="16"/>
        <end position="32"/>
    </location>
</feature>
<sequence>MRGLGADHVEDDGRGVRGGGTARCPRGEGGTSTRGEDRAGPLGTTGTGASAGTGAGSGSGTGTGTGTGTIARAADGVHTGLEHLLALVDDLQPVAGRQAGAGARSRQLVRRHEVLGFADLPVRGQQRLDHLARGTCLDPQTGRGERGHEVAQDGRFRLREDMAREVTGPPHLDPEPAGHRLRYIRTPRTCPAVDPGMDGGVEAGVGRRGGVRHPADRTRGPLPPQLPFPGRQSGRGAARGARYAGRVAAANGIWSIGAIRTGAPGCGAWIIWPSPT</sequence>
<gene>
    <name evidence="2" type="ORF">DDE74_24350</name>
</gene>
<evidence type="ECO:0000313" key="3">
    <source>
        <dbReference type="Proteomes" id="UP000275579"/>
    </source>
</evidence>
<dbReference type="EMBL" id="CP029042">
    <property type="protein sequence ID" value="AZS73666.1"/>
    <property type="molecule type" value="Genomic_DNA"/>
</dbReference>
<reference evidence="2 3" key="1">
    <citation type="submission" date="2018-04" db="EMBL/GenBank/DDBJ databases">
        <title>Complete genome sequences of Streptomyces lydicus strain WYEC and characterization of antagonistic properties of biological control agents.</title>
        <authorList>
            <person name="Mariita R.M."/>
            <person name="Sello J.K."/>
        </authorList>
    </citation>
    <scope>NUCLEOTIDE SEQUENCE [LARGE SCALE GENOMIC DNA]</scope>
    <source>
        <strain evidence="2 3">WYEC 108</strain>
    </source>
</reference>
<dbReference type="AlphaFoldDB" id="A0A3S9YF75"/>
<evidence type="ECO:0000256" key="1">
    <source>
        <dbReference type="SAM" id="MobiDB-lite"/>
    </source>
</evidence>
<feature type="compositionally biased region" description="Gly residues" evidence="1">
    <location>
        <begin position="43"/>
        <end position="67"/>
    </location>
</feature>
<accession>A0A3S9YF75</accession>
<name>A0A3S9YF75_9ACTN</name>
<feature type="region of interest" description="Disordered" evidence="1">
    <location>
        <begin position="1"/>
        <end position="67"/>
    </location>
</feature>
<feature type="compositionally biased region" description="Basic and acidic residues" evidence="1">
    <location>
        <begin position="1"/>
        <end position="15"/>
    </location>
</feature>